<proteinExistence type="predicted"/>
<organism evidence="2 3">
    <name type="scientific">Dictyostelium firmibasis</name>
    <dbReference type="NCBI Taxonomy" id="79012"/>
    <lineage>
        <taxon>Eukaryota</taxon>
        <taxon>Amoebozoa</taxon>
        <taxon>Evosea</taxon>
        <taxon>Eumycetozoa</taxon>
        <taxon>Dictyostelia</taxon>
        <taxon>Dictyosteliales</taxon>
        <taxon>Dictyosteliaceae</taxon>
        <taxon>Dictyostelium</taxon>
    </lineage>
</organism>
<reference evidence="2 3" key="1">
    <citation type="submission" date="2023-11" db="EMBL/GenBank/DDBJ databases">
        <title>Dfirmibasis_genome.</title>
        <authorList>
            <person name="Edelbroek B."/>
            <person name="Kjellin J."/>
            <person name="Jerlstrom-Hultqvist J."/>
            <person name="Soderbom F."/>
        </authorList>
    </citation>
    <scope>NUCLEOTIDE SEQUENCE [LARGE SCALE GENOMIC DNA]</scope>
    <source>
        <strain evidence="2 3">TNS-C-14</strain>
    </source>
</reference>
<dbReference type="AlphaFoldDB" id="A0AAN7TMK4"/>
<evidence type="ECO:0000256" key="1">
    <source>
        <dbReference type="SAM" id="Coils"/>
    </source>
</evidence>
<comment type="caution">
    <text evidence="2">The sequence shown here is derived from an EMBL/GenBank/DDBJ whole genome shotgun (WGS) entry which is preliminary data.</text>
</comment>
<keyword evidence="1" id="KW-0175">Coiled coil</keyword>
<feature type="coiled-coil region" evidence="1">
    <location>
        <begin position="31"/>
        <end position="93"/>
    </location>
</feature>
<evidence type="ECO:0000313" key="3">
    <source>
        <dbReference type="Proteomes" id="UP001344447"/>
    </source>
</evidence>
<accession>A0AAN7TMK4</accession>
<protein>
    <submittedName>
        <fullName evidence="2">Uncharacterized protein</fullName>
    </submittedName>
</protein>
<sequence length="258" mass="30044">MDNAEKEILLIKLNKINSILEERISIVVIEIENQKQLIENDKYQLRSLTEQIVRNEEETIELGKEKDSILEKLASMESQMKDFQMEIISNKNEIEHLIQQIEAQKPNETLNILNHIFNPIGALIGDLIMSLTNNIRELQVRIGYLVNEMNQKSQSLNEINYKREEIERILTKIENIKKNLTFQRYDLELKLKELGIQKTKNENFKLHLELLKSKCQLLIDDTNQGKELLDMGINLVLEIEENVKSLFSSNGLSLSLSL</sequence>
<keyword evidence="3" id="KW-1185">Reference proteome</keyword>
<gene>
    <name evidence="2" type="ORF">RB653_006752</name>
</gene>
<dbReference type="Proteomes" id="UP001344447">
    <property type="component" value="Unassembled WGS sequence"/>
</dbReference>
<dbReference type="EMBL" id="JAVFKY010000005">
    <property type="protein sequence ID" value="KAK5575619.1"/>
    <property type="molecule type" value="Genomic_DNA"/>
</dbReference>
<evidence type="ECO:0000313" key="2">
    <source>
        <dbReference type="EMBL" id="KAK5575619.1"/>
    </source>
</evidence>
<name>A0AAN7TMK4_9MYCE</name>